<accession>A0AAD7Q135</accession>
<keyword evidence="3" id="KW-0695">RNA-directed DNA polymerase</keyword>
<name>A0AAD7Q135_QUISA</name>
<dbReference type="Pfam" id="PF00078">
    <property type="entry name" value="RVT_1"/>
    <property type="match status" value="1"/>
</dbReference>
<keyword evidence="1" id="KW-0472">Membrane</keyword>
<feature type="transmembrane region" description="Helical" evidence="1">
    <location>
        <begin position="532"/>
        <end position="554"/>
    </location>
</feature>
<dbReference type="EMBL" id="JARAOO010000004">
    <property type="protein sequence ID" value="KAJ7972899.1"/>
    <property type="molecule type" value="Genomic_DNA"/>
</dbReference>
<dbReference type="PANTHER" id="PTHR46890">
    <property type="entry name" value="NON-LTR RETROLELEMENT REVERSE TRANSCRIPTASE-LIKE PROTEIN-RELATED"/>
    <property type="match status" value="1"/>
</dbReference>
<dbReference type="AlphaFoldDB" id="A0AAD7Q135"/>
<reference evidence="3" key="1">
    <citation type="journal article" date="2023" name="Science">
        <title>Elucidation of the pathway for biosynthesis of saponin adjuvants from the soapbark tree.</title>
        <authorList>
            <person name="Reed J."/>
            <person name="Orme A."/>
            <person name="El-Demerdash A."/>
            <person name="Owen C."/>
            <person name="Martin L.B.B."/>
            <person name="Misra R.C."/>
            <person name="Kikuchi S."/>
            <person name="Rejzek M."/>
            <person name="Martin A.C."/>
            <person name="Harkess A."/>
            <person name="Leebens-Mack J."/>
            <person name="Louveau T."/>
            <person name="Stephenson M.J."/>
            <person name="Osbourn A."/>
        </authorList>
    </citation>
    <scope>NUCLEOTIDE SEQUENCE</scope>
    <source>
        <strain evidence="3">S10</strain>
    </source>
</reference>
<dbReference type="PANTHER" id="PTHR46890:SF48">
    <property type="entry name" value="RNA-DIRECTED DNA POLYMERASE"/>
    <property type="match status" value="1"/>
</dbReference>
<keyword evidence="3" id="KW-0548">Nucleotidyltransferase</keyword>
<protein>
    <submittedName>
        <fullName evidence="3">Reverse transcriptase</fullName>
    </submittedName>
</protein>
<comment type="caution">
    <text evidence="3">The sequence shown here is derived from an EMBL/GenBank/DDBJ whole genome shotgun (WGS) entry which is preliminary data.</text>
</comment>
<gene>
    <name evidence="3" type="ORF">O6P43_010718</name>
</gene>
<dbReference type="GO" id="GO:0003964">
    <property type="term" value="F:RNA-directed DNA polymerase activity"/>
    <property type="evidence" value="ECO:0007669"/>
    <property type="project" value="UniProtKB-KW"/>
</dbReference>
<sequence>MTIILLFLKLKGSIKDSVPKHQIDSLQQKEPSYDNLTAEHNLKVELDEWLLREEILWRQKSRVQWLEQEQRNWISRQEDIGQASVDHFSDIFMTSNPIFPADLNNLFSPCISEEDNAFLCAIPDEEEIRSTIFSMNSNKAPGPDGLSALFYKHYWPIIHLEVVKGVQHFFMHGYMLRELNLTNIALIPKSASAHMVNHFRPISLCNVVYKCISKIIANRLKPFLPTIISPLQSAFVKGRQINDNNIIVHEIFHSMKKMNGRNGVMALKIDMEKAFDRVEWHLIISLFRNLGFCDKWGVKISRGGPEFSHLLFAEDLLIFSKVYQRQVDTIQGILNTYCLWEDFTAKYLGIPLSIQRSKKATFSEAINRVQTKVVGWKAHYLSKAGRTTLIKAVGQVVPHYTSQTLLLPNLVTKEMNCMLIKFWWEVNQDTKKALYLQAWDKICMPKSYGGLGIRRIQDTNRAQLAKIGWRILNEPKSLWVQVLKHKYFRDHSFLDSSYSRGSSWLWHGISLSKDLVAKGACVQIGDGKDTSYGVIHVFLKQTISIFILMVLLGLDS</sequence>
<keyword evidence="1" id="KW-1133">Transmembrane helix</keyword>
<keyword evidence="3" id="KW-0808">Transferase</keyword>
<evidence type="ECO:0000256" key="1">
    <source>
        <dbReference type="SAM" id="Phobius"/>
    </source>
</evidence>
<dbReference type="SUPFAM" id="SSF56672">
    <property type="entry name" value="DNA/RNA polymerases"/>
    <property type="match status" value="1"/>
</dbReference>
<keyword evidence="1" id="KW-0812">Transmembrane</keyword>
<organism evidence="3 4">
    <name type="scientific">Quillaja saponaria</name>
    <name type="common">Soap bark tree</name>
    <dbReference type="NCBI Taxonomy" id="32244"/>
    <lineage>
        <taxon>Eukaryota</taxon>
        <taxon>Viridiplantae</taxon>
        <taxon>Streptophyta</taxon>
        <taxon>Embryophyta</taxon>
        <taxon>Tracheophyta</taxon>
        <taxon>Spermatophyta</taxon>
        <taxon>Magnoliopsida</taxon>
        <taxon>eudicotyledons</taxon>
        <taxon>Gunneridae</taxon>
        <taxon>Pentapetalae</taxon>
        <taxon>rosids</taxon>
        <taxon>fabids</taxon>
        <taxon>Fabales</taxon>
        <taxon>Quillajaceae</taxon>
        <taxon>Quillaja</taxon>
    </lineage>
</organism>
<keyword evidence="4" id="KW-1185">Reference proteome</keyword>
<evidence type="ECO:0000313" key="4">
    <source>
        <dbReference type="Proteomes" id="UP001163823"/>
    </source>
</evidence>
<proteinExistence type="predicted"/>
<feature type="domain" description="Reverse transcriptase" evidence="2">
    <location>
        <begin position="187"/>
        <end position="295"/>
    </location>
</feature>
<dbReference type="CDD" id="cd01650">
    <property type="entry name" value="RT_nLTR_like"/>
    <property type="match status" value="1"/>
</dbReference>
<dbReference type="KEGG" id="qsa:O6P43_010718"/>
<evidence type="ECO:0000259" key="2">
    <source>
        <dbReference type="Pfam" id="PF00078"/>
    </source>
</evidence>
<dbReference type="InterPro" id="IPR052343">
    <property type="entry name" value="Retrotransposon-Effector_Assoc"/>
</dbReference>
<dbReference type="InterPro" id="IPR000477">
    <property type="entry name" value="RT_dom"/>
</dbReference>
<dbReference type="Proteomes" id="UP001163823">
    <property type="component" value="Chromosome 4"/>
</dbReference>
<evidence type="ECO:0000313" key="3">
    <source>
        <dbReference type="EMBL" id="KAJ7972899.1"/>
    </source>
</evidence>
<dbReference type="InterPro" id="IPR043502">
    <property type="entry name" value="DNA/RNA_pol_sf"/>
</dbReference>